<evidence type="ECO:0000313" key="2">
    <source>
        <dbReference type="EMBL" id="CAH1448982.1"/>
    </source>
</evidence>
<dbReference type="PANTHER" id="PTHR45463:SF8">
    <property type="entry name" value="OS09G0392200 PROTEIN"/>
    <property type="match status" value="1"/>
</dbReference>
<dbReference type="PANTHER" id="PTHR45463">
    <property type="entry name" value="OS09G0392200 PROTEIN"/>
    <property type="match status" value="1"/>
</dbReference>
<feature type="compositionally biased region" description="Polar residues" evidence="1">
    <location>
        <begin position="1"/>
        <end position="10"/>
    </location>
</feature>
<reference evidence="2 3" key="1">
    <citation type="submission" date="2022-01" db="EMBL/GenBank/DDBJ databases">
        <authorList>
            <person name="Xiong W."/>
            <person name="Schranz E."/>
        </authorList>
    </citation>
    <scope>NUCLEOTIDE SEQUENCE [LARGE SCALE GENOMIC DNA]</scope>
</reference>
<evidence type="ECO:0000313" key="3">
    <source>
        <dbReference type="Proteomes" id="UP001157418"/>
    </source>
</evidence>
<name>A0AAU9PGY9_9ASTR</name>
<accession>A0AAU9PGY9</accession>
<sequence length="183" mass="21144">MTKLRSMTGNRNHDDNDASSSSSSSRKRFKNFDNDGVASCGVCKSWRSFALRGIDTWPPYLPCRYGPVLVIKTRIDTNNFPKPDWFYPEFVSSGENLYVINRYAPNIILELDIGEMKWVSAEKTIGEYAIFISGCGVRSSAAIKPESWAGPWTQYKSYDRFLETDKIRQHIDNYKWMWYVLPP</sequence>
<dbReference type="AlphaFoldDB" id="A0AAU9PGY9"/>
<organism evidence="2 3">
    <name type="scientific">Lactuca virosa</name>
    <dbReference type="NCBI Taxonomy" id="75947"/>
    <lineage>
        <taxon>Eukaryota</taxon>
        <taxon>Viridiplantae</taxon>
        <taxon>Streptophyta</taxon>
        <taxon>Embryophyta</taxon>
        <taxon>Tracheophyta</taxon>
        <taxon>Spermatophyta</taxon>
        <taxon>Magnoliopsida</taxon>
        <taxon>eudicotyledons</taxon>
        <taxon>Gunneridae</taxon>
        <taxon>Pentapetalae</taxon>
        <taxon>asterids</taxon>
        <taxon>campanulids</taxon>
        <taxon>Asterales</taxon>
        <taxon>Asteraceae</taxon>
        <taxon>Cichorioideae</taxon>
        <taxon>Cichorieae</taxon>
        <taxon>Lactucinae</taxon>
        <taxon>Lactuca</taxon>
    </lineage>
</organism>
<dbReference type="EMBL" id="CAKMRJ010005634">
    <property type="protein sequence ID" value="CAH1448982.1"/>
    <property type="molecule type" value="Genomic_DNA"/>
</dbReference>
<keyword evidence="3" id="KW-1185">Reference proteome</keyword>
<comment type="caution">
    <text evidence="2">The sequence shown here is derived from an EMBL/GenBank/DDBJ whole genome shotgun (WGS) entry which is preliminary data.</text>
</comment>
<evidence type="ECO:0008006" key="4">
    <source>
        <dbReference type="Google" id="ProtNLM"/>
    </source>
</evidence>
<evidence type="ECO:0000256" key="1">
    <source>
        <dbReference type="SAM" id="MobiDB-lite"/>
    </source>
</evidence>
<protein>
    <recommendedName>
        <fullName evidence="4">F-box domain-containing protein</fullName>
    </recommendedName>
</protein>
<dbReference type="Proteomes" id="UP001157418">
    <property type="component" value="Unassembled WGS sequence"/>
</dbReference>
<gene>
    <name evidence="2" type="ORF">LVIROSA_LOCUS34495</name>
</gene>
<feature type="region of interest" description="Disordered" evidence="1">
    <location>
        <begin position="1"/>
        <end position="27"/>
    </location>
</feature>
<proteinExistence type="predicted"/>